<dbReference type="PROSITE" id="PS00409">
    <property type="entry name" value="PROKAR_NTER_METHYL"/>
    <property type="match status" value="1"/>
</dbReference>
<dbReference type="InterPro" id="IPR012902">
    <property type="entry name" value="N_methyl_site"/>
</dbReference>
<evidence type="ECO:0000256" key="1">
    <source>
        <dbReference type="SAM" id="Phobius"/>
    </source>
</evidence>
<accession>A0A1L4BQQ1</accession>
<dbReference type="Proteomes" id="UP000184222">
    <property type="component" value="Chromosome"/>
</dbReference>
<evidence type="ECO:0000313" key="3">
    <source>
        <dbReference type="Proteomes" id="UP000184222"/>
    </source>
</evidence>
<dbReference type="EMBL" id="CP016796">
    <property type="protein sequence ID" value="API86158.1"/>
    <property type="molecule type" value="Genomic_DNA"/>
</dbReference>
<dbReference type="AlphaFoldDB" id="A0A1L4BQQ1"/>
<feature type="transmembrane region" description="Helical" evidence="1">
    <location>
        <begin position="12"/>
        <end position="34"/>
    </location>
</feature>
<reference evidence="2 3" key="1">
    <citation type="journal article" date="2016" name="Appl. Environ. Microbiol.">
        <title>Whole genome relationships among Francisella bacteria of diverse origin define new species and provide specific regions for detection.</title>
        <authorList>
            <person name="Challacombe J.F."/>
            <person name="Petersen J.M."/>
            <person name="Gallegos-Graves V."/>
            <person name="Hodge D."/>
            <person name="Pillai S."/>
            <person name="Kuske C.R."/>
        </authorList>
    </citation>
    <scope>NUCLEOTIDE SEQUENCE [LARGE SCALE GENOMIC DNA]</scope>
    <source>
        <strain evidence="3">TX07-7310</strain>
    </source>
</reference>
<evidence type="ECO:0000313" key="2">
    <source>
        <dbReference type="EMBL" id="API86158.1"/>
    </source>
</evidence>
<keyword evidence="1" id="KW-0472">Membrane</keyword>
<dbReference type="OrthoDB" id="5621452at2"/>
<sequence length="307" mass="34337">MLSLKRQKGISLIEVLVSVTVMALVSFLIVDTFFQARKSFDSSVQNLDSYKNNVEARLIFTNLIDNAYITGNETYSLLKKRNVAISPTPEVNPFDYPLIYAQQAPLVSSSNFPSDAKQDTDILVLQTIDYPITLERTVSSDDQSITFDKVYGGAKQYMMLTDDTNQSLLLRDSVQTNDGSSTFNLASPIGESYPAGATLYTGYTIKVIYVRDTGNVDSNGNKEYELYERSFSDNEAEDEIGQALLKGVSDLQISYKTSGQSQQWKAVTAQTNKRSWYREIRGIKINYRLDGQDREIVLSFNGISGLS</sequence>
<dbReference type="KEGG" id="frx:F7310_01780"/>
<name>A0A1L4BQQ1_9GAMM</name>
<keyword evidence="3" id="KW-1185">Reference proteome</keyword>
<evidence type="ECO:0008006" key="4">
    <source>
        <dbReference type="Google" id="ProtNLM"/>
    </source>
</evidence>
<keyword evidence="1" id="KW-1133">Transmembrane helix</keyword>
<keyword evidence="1" id="KW-0812">Transmembrane</keyword>
<organism evidence="2 3">
    <name type="scientific">Francisella uliginis</name>
    <dbReference type="NCBI Taxonomy" id="573570"/>
    <lineage>
        <taxon>Bacteria</taxon>
        <taxon>Pseudomonadati</taxon>
        <taxon>Pseudomonadota</taxon>
        <taxon>Gammaproteobacteria</taxon>
        <taxon>Thiotrichales</taxon>
        <taxon>Francisellaceae</taxon>
        <taxon>Francisella</taxon>
    </lineage>
</organism>
<dbReference type="Pfam" id="PF07963">
    <property type="entry name" value="N_methyl"/>
    <property type="match status" value="1"/>
</dbReference>
<dbReference type="RefSeq" id="WP_072711353.1">
    <property type="nucleotide sequence ID" value="NZ_CP016796.1"/>
</dbReference>
<dbReference type="STRING" id="573570.F7310_01780"/>
<protein>
    <recommendedName>
        <fullName evidence="4">Prepilin-type N-terminal cleavage/methylation domain-containing protein</fullName>
    </recommendedName>
</protein>
<gene>
    <name evidence="2" type="ORF">F7310_01780</name>
</gene>
<proteinExistence type="predicted"/>